<dbReference type="PROSITE" id="PS50249">
    <property type="entry name" value="MPN"/>
    <property type="match status" value="1"/>
</dbReference>
<evidence type="ECO:0000256" key="5">
    <source>
        <dbReference type="ARBA" id="ARBA00023049"/>
    </source>
</evidence>
<accession>A0AA35TK00</accession>
<dbReference type="InterPro" id="IPR001405">
    <property type="entry name" value="UPF0758"/>
</dbReference>
<keyword evidence="3" id="KW-0378">Hydrolase</keyword>
<dbReference type="InterPro" id="IPR037518">
    <property type="entry name" value="MPN"/>
</dbReference>
<evidence type="ECO:0000313" key="7">
    <source>
        <dbReference type="EMBL" id="CAI8049710.1"/>
    </source>
</evidence>
<keyword evidence="4" id="KW-0862">Zinc</keyword>
<dbReference type="PANTHER" id="PTHR30471">
    <property type="entry name" value="DNA REPAIR PROTEIN RADC"/>
    <property type="match status" value="1"/>
</dbReference>
<dbReference type="EMBL" id="CASHTH010003812">
    <property type="protein sequence ID" value="CAI8049710.1"/>
    <property type="molecule type" value="Genomic_DNA"/>
</dbReference>
<dbReference type="Proteomes" id="UP001174909">
    <property type="component" value="Unassembled WGS sequence"/>
</dbReference>
<dbReference type="Pfam" id="PF20582">
    <property type="entry name" value="UPF0758_N"/>
    <property type="match status" value="1"/>
</dbReference>
<dbReference type="InterPro" id="IPR020891">
    <property type="entry name" value="UPF0758_CS"/>
</dbReference>
<sequence>MDNTYKPRIKDLPEDERPRERLRKYGPENLKDSDLLAIILKSGFKGTTAIQLGEQILVAFEGDLKRMADNKSKQYEKIKGVGEAKAAQIVAAFELGKRLARFHAERDKITSPSDVADLMMSKMRYLQKEIVCVLCLDTKGGVTTKEATVFEGTLNASVFHPREIFRFAIEESANSIVLVHNHPSGDPQPSQEDIRATKQLIEAGNQIGIKVLDHIVIGDGIFVSLKEEGFI</sequence>
<dbReference type="AlphaFoldDB" id="A0AA35TK00"/>
<dbReference type="GO" id="GO:0008237">
    <property type="term" value="F:metallopeptidase activity"/>
    <property type="evidence" value="ECO:0007669"/>
    <property type="project" value="UniProtKB-KW"/>
</dbReference>
<name>A0AA35TK00_GEOBA</name>
<evidence type="ECO:0000256" key="4">
    <source>
        <dbReference type="ARBA" id="ARBA00022833"/>
    </source>
</evidence>
<evidence type="ECO:0000256" key="2">
    <source>
        <dbReference type="ARBA" id="ARBA00022723"/>
    </source>
</evidence>
<dbReference type="Gene3D" id="3.40.140.10">
    <property type="entry name" value="Cytidine Deaminase, domain 2"/>
    <property type="match status" value="1"/>
</dbReference>
<keyword evidence="1" id="KW-0645">Protease</keyword>
<dbReference type="InterPro" id="IPR046778">
    <property type="entry name" value="UPF0758_N"/>
</dbReference>
<dbReference type="NCBIfam" id="TIGR00608">
    <property type="entry name" value="radc"/>
    <property type="match status" value="1"/>
</dbReference>
<feature type="domain" description="MPN" evidence="6">
    <location>
        <begin position="108"/>
        <end position="231"/>
    </location>
</feature>
<dbReference type="GO" id="GO:0046872">
    <property type="term" value="F:metal ion binding"/>
    <property type="evidence" value="ECO:0007669"/>
    <property type="project" value="UniProtKB-KW"/>
</dbReference>
<evidence type="ECO:0000256" key="3">
    <source>
        <dbReference type="ARBA" id="ARBA00022801"/>
    </source>
</evidence>
<dbReference type="PROSITE" id="PS01302">
    <property type="entry name" value="UPF0758"/>
    <property type="match status" value="1"/>
</dbReference>
<evidence type="ECO:0000259" key="6">
    <source>
        <dbReference type="PROSITE" id="PS50249"/>
    </source>
</evidence>
<dbReference type="NCBIfam" id="NF000642">
    <property type="entry name" value="PRK00024.1"/>
    <property type="match status" value="1"/>
</dbReference>
<dbReference type="PANTHER" id="PTHR30471:SF3">
    <property type="entry name" value="UPF0758 PROTEIN YEES-RELATED"/>
    <property type="match status" value="1"/>
</dbReference>
<dbReference type="InterPro" id="IPR025657">
    <property type="entry name" value="RadC_JAB"/>
</dbReference>
<evidence type="ECO:0000313" key="8">
    <source>
        <dbReference type="Proteomes" id="UP001174909"/>
    </source>
</evidence>
<keyword evidence="8" id="KW-1185">Reference proteome</keyword>
<reference evidence="7" key="1">
    <citation type="submission" date="2023-03" db="EMBL/GenBank/DDBJ databases">
        <authorList>
            <person name="Steffen K."/>
            <person name="Cardenas P."/>
        </authorList>
    </citation>
    <scope>NUCLEOTIDE SEQUENCE</scope>
</reference>
<comment type="caution">
    <text evidence="7">The sequence shown here is derived from an EMBL/GenBank/DDBJ whole genome shotgun (WGS) entry which is preliminary data.</text>
</comment>
<gene>
    <name evidence="7" type="ORF">GBAR_LOCUS27359</name>
</gene>
<protein>
    <submittedName>
        <fullName evidence="7">UPF0758 protein MM_2791</fullName>
    </submittedName>
</protein>
<organism evidence="7 8">
    <name type="scientific">Geodia barretti</name>
    <name type="common">Barrett's horny sponge</name>
    <dbReference type="NCBI Taxonomy" id="519541"/>
    <lineage>
        <taxon>Eukaryota</taxon>
        <taxon>Metazoa</taxon>
        <taxon>Porifera</taxon>
        <taxon>Demospongiae</taxon>
        <taxon>Heteroscleromorpha</taxon>
        <taxon>Tetractinellida</taxon>
        <taxon>Astrophorina</taxon>
        <taxon>Geodiidae</taxon>
        <taxon>Geodia</taxon>
    </lineage>
</organism>
<dbReference type="GO" id="GO:0006508">
    <property type="term" value="P:proteolysis"/>
    <property type="evidence" value="ECO:0007669"/>
    <property type="project" value="UniProtKB-KW"/>
</dbReference>
<proteinExistence type="predicted"/>
<evidence type="ECO:0000256" key="1">
    <source>
        <dbReference type="ARBA" id="ARBA00022670"/>
    </source>
</evidence>
<keyword evidence="5" id="KW-0482">Metalloprotease</keyword>
<dbReference type="CDD" id="cd08071">
    <property type="entry name" value="MPN_DUF2466"/>
    <property type="match status" value="1"/>
</dbReference>
<keyword evidence="2" id="KW-0479">Metal-binding</keyword>
<dbReference type="Pfam" id="PF04002">
    <property type="entry name" value="RadC"/>
    <property type="match status" value="1"/>
</dbReference>
<dbReference type="SUPFAM" id="SSF102712">
    <property type="entry name" value="JAB1/MPN domain"/>
    <property type="match status" value="1"/>
</dbReference>